<dbReference type="InterPro" id="IPR005650">
    <property type="entry name" value="BlaI_family"/>
</dbReference>
<dbReference type="AlphaFoldDB" id="A0A0E4HCA2"/>
<comment type="similarity">
    <text evidence="1">Belongs to the BlaI transcriptional regulatory family.</text>
</comment>
<dbReference type="SUPFAM" id="SSF46785">
    <property type="entry name" value="Winged helix' DNA-binding domain"/>
    <property type="match status" value="1"/>
</dbReference>
<evidence type="ECO:0000313" key="6">
    <source>
        <dbReference type="Proteomes" id="UP000033163"/>
    </source>
</evidence>
<evidence type="ECO:0000256" key="2">
    <source>
        <dbReference type="ARBA" id="ARBA00023015"/>
    </source>
</evidence>
<protein>
    <submittedName>
        <fullName evidence="5">Uncharacterized protein</fullName>
    </submittedName>
</protein>
<dbReference type="PIRSF" id="PIRSF019455">
    <property type="entry name" value="CopR_AtkY"/>
    <property type="match status" value="1"/>
</dbReference>
<dbReference type="PATRIC" id="fig|1073571.4.peg.4494"/>
<evidence type="ECO:0000256" key="4">
    <source>
        <dbReference type="ARBA" id="ARBA00023163"/>
    </source>
</evidence>
<organism evidence="5 6">
    <name type="scientific">Paenibacillus riograndensis SBR5</name>
    <dbReference type="NCBI Taxonomy" id="1073571"/>
    <lineage>
        <taxon>Bacteria</taxon>
        <taxon>Bacillati</taxon>
        <taxon>Bacillota</taxon>
        <taxon>Bacilli</taxon>
        <taxon>Bacillales</taxon>
        <taxon>Paenibacillaceae</taxon>
        <taxon>Paenibacillus</taxon>
        <taxon>Paenibacillus sonchi group</taxon>
    </lineage>
</organism>
<dbReference type="GO" id="GO:0003677">
    <property type="term" value="F:DNA binding"/>
    <property type="evidence" value="ECO:0007669"/>
    <property type="project" value="UniProtKB-KW"/>
</dbReference>
<proteinExistence type="inferred from homology"/>
<dbReference type="InterPro" id="IPR036390">
    <property type="entry name" value="WH_DNA-bd_sf"/>
</dbReference>
<evidence type="ECO:0000313" key="5">
    <source>
        <dbReference type="EMBL" id="CQR56602.1"/>
    </source>
</evidence>
<evidence type="ECO:0000256" key="1">
    <source>
        <dbReference type="ARBA" id="ARBA00011046"/>
    </source>
</evidence>
<keyword evidence="3" id="KW-0238">DNA-binding</keyword>
<dbReference type="GO" id="GO:0045892">
    <property type="term" value="P:negative regulation of DNA-templated transcription"/>
    <property type="evidence" value="ECO:0007669"/>
    <property type="project" value="InterPro"/>
</dbReference>
<accession>A0A0E4HCA2</accession>
<dbReference type="Proteomes" id="UP000033163">
    <property type="component" value="Chromosome I"/>
</dbReference>
<dbReference type="STRING" id="483937.AMQ84_16365"/>
<reference evidence="6" key="1">
    <citation type="submission" date="2015-03" db="EMBL/GenBank/DDBJ databases">
        <authorList>
            <person name="Wibberg D."/>
        </authorList>
    </citation>
    <scope>NUCLEOTIDE SEQUENCE [LARGE SCALE GENOMIC DNA]</scope>
</reference>
<dbReference type="RefSeq" id="WP_020432472.1">
    <property type="nucleotide sequence ID" value="NZ_AGBD01001485.1"/>
</dbReference>
<sequence>MELKLYDSELKVMDILWREGMLAAGDLAAILNRETGWNRNTTYTVIKKLIVKGAIQRTDPGFVCTALIPKEQVQTYETKELINKMYNGSAGMFFSAFLNEKNLSKEDIDKLKKIVESLS</sequence>
<evidence type="ECO:0000256" key="3">
    <source>
        <dbReference type="ARBA" id="ARBA00023125"/>
    </source>
</evidence>
<dbReference type="InterPro" id="IPR036388">
    <property type="entry name" value="WH-like_DNA-bd_sf"/>
</dbReference>
<dbReference type="Gene3D" id="1.10.10.10">
    <property type="entry name" value="Winged helix-like DNA-binding domain superfamily/Winged helix DNA-binding domain"/>
    <property type="match status" value="1"/>
</dbReference>
<gene>
    <name evidence="5" type="ORF">PRIO_4200</name>
</gene>
<dbReference type="KEGG" id="pri:PRIO_4200"/>
<keyword evidence="4" id="KW-0804">Transcription</keyword>
<dbReference type="Gene3D" id="1.10.4040.10">
    <property type="entry name" value="Penicillinase repressor domain"/>
    <property type="match status" value="1"/>
</dbReference>
<dbReference type="HOGENOM" id="CLU_119090_2_0_9"/>
<dbReference type="EMBL" id="LN831776">
    <property type="protein sequence ID" value="CQR56602.1"/>
    <property type="molecule type" value="Genomic_DNA"/>
</dbReference>
<keyword evidence="2" id="KW-0805">Transcription regulation</keyword>
<dbReference type="Pfam" id="PF03965">
    <property type="entry name" value="Penicillinase_R"/>
    <property type="match status" value="1"/>
</dbReference>
<name>A0A0E4HCA2_9BACL</name>